<dbReference type="InterPro" id="IPR003439">
    <property type="entry name" value="ABC_transporter-like_ATP-bd"/>
</dbReference>
<evidence type="ECO:0000313" key="7">
    <source>
        <dbReference type="EMBL" id="PXW51912.1"/>
    </source>
</evidence>
<evidence type="ECO:0000256" key="2">
    <source>
        <dbReference type="ARBA" id="ARBA00005417"/>
    </source>
</evidence>
<feature type="domain" description="ABC transporter" evidence="6">
    <location>
        <begin position="6"/>
        <end position="237"/>
    </location>
</feature>
<dbReference type="Pfam" id="PF00005">
    <property type="entry name" value="ABC_tran"/>
    <property type="match status" value="1"/>
</dbReference>
<evidence type="ECO:0000256" key="3">
    <source>
        <dbReference type="ARBA" id="ARBA00022448"/>
    </source>
</evidence>
<dbReference type="Pfam" id="PF08402">
    <property type="entry name" value="TOBE_2"/>
    <property type="match status" value="1"/>
</dbReference>
<dbReference type="Proteomes" id="UP000248021">
    <property type="component" value="Unassembled WGS sequence"/>
</dbReference>
<dbReference type="AlphaFoldDB" id="A0A2V3TSQ4"/>
<reference evidence="7 8" key="1">
    <citation type="submission" date="2018-05" db="EMBL/GenBank/DDBJ databases">
        <title>Genomic Encyclopedia of Type Strains, Phase IV (KMG-IV): sequencing the most valuable type-strain genomes for metagenomic binning, comparative biology and taxonomic classification.</title>
        <authorList>
            <person name="Goeker M."/>
        </authorList>
    </citation>
    <scope>NUCLEOTIDE SEQUENCE [LARGE SCALE GENOMIC DNA]</scope>
    <source>
        <strain evidence="7 8">DSM 6462</strain>
    </source>
</reference>
<dbReference type="InterPro" id="IPR050093">
    <property type="entry name" value="ABC_SmlMolc_Importer"/>
</dbReference>
<dbReference type="SUPFAM" id="SSF50331">
    <property type="entry name" value="MOP-like"/>
    <property type="match status" value="1"/>
</dbReference>
<comment type="caution">
    <text evidence="7">The sequence shown here is derived from an EMBL/GenBank/DDBJ whole genome shotgun (WGS) entry which is preliminary data.</text>
</comment>
<evidence type="ECO:0000259" key="6">
    <source>
        <dbReference type="PROSITE" id="PS50893"/>
    </source>
</evidence>
<keyword evidence="5 7" id="KW-0067">ATP-binding</keyword>
<comment type="subcellular location">
    <subcellularLocation>
        <location evidence="1">Cell inner membrane</location>
        <topology evidence="1">Peripheral membrane protein</topology>
    </subcellularLocation>
</comment>
<name>A0A2V3TSQ4_9HYPH</name>
<dbReference type="EMBL" id="QJJK01000018">
    <property type="protein sequence ID" value="PXW51912.1"/>
    <property type="molecule type" value="Genomic_DNA"/>
</dbReference>
<dbReference type="Gene3D" id="2.40.50.100">
    <property type="match status" value="1"/>
</dbReference>
<dbReference type="SMART" id="SM00382">
    <property type="entry name" value="AAA"/>
    <property type="match status" value="1"/>
</dbReference>
<gene>
    <name evidence="7" type="ORF">C7450_11867</name>
</gene>
<dbReference type="Gene3D" id="3.40.50.300">
    <property type="entry name" value="P-loop containing nucleotide triphosphate hydrolases"/>
    <property type="match status" value="1"/>
</dbReference>
<protein>
    <submittedName>
        <fullName evidence="7">Iron(III) transport system ATP-binding protein/putative spermidine/putrescine transport system ATP-binding protein</fullName>
    </submittedName>
</protein>
<evidence type="ECO:0000256" key="1">
    <source>
        <dbReference type="ARBA" id="ARBA00004417"/>
    </source>
</evidence>
<dbReference type="PROSITE" id="PS00211">
    <property type="entry name" value="ABC_TRANSPORTER_1"/>
    <property type="match status" value="1"/>
</dbReference>
<dbReference type="InterPro" id="IPR027417">
    <property type="entry name" value="P-loop_NTPase"/>
</dbReference>
<comment type="similarity">
    <text evidence="2">Belongs to the ABC transporter superfamily.</text>
</comment>
<keyword evidence="4" id="KW-0547">Nucleotide-binding</keyword>
<dbReference type="SUPFAM" id="SSF52540">
    <property type="entry name" value="P-loop containing nucleoside triphosphate hydrolases"/>
    <property type="match status" value="1"/>
</dbReference>
<keyword evidence="3" id="KW-0813">Transport</keyword>
<dbReference type="RefSeq" id="WP_170147525.1">
    <property type="nucleotide sequence ID" value="NZ_JAHBRY010000001.1"/>
</dbReference>
<dbReference type="PANTHER" id="PTHR42781">
    <property type="entry name" value="SPERMIDINE/PUTRESCINE IMPORT ATP-BINDING PROTEIN POTA"/>
    <property type="match status" value="1"/>
</dbReference>
<evidence type="ECO:0000313" key="8">
    <source>
        <dbReference type="Proteomes" id="UP000248021"/>
    </source>
</evidence>
<dbReference type="InterPro" id="IPR008995">
    <property type="entry name" value="Mo/tungstate-bd_C_term_dom"/>
</dbReference>
<dbReference type="InterPro" id="IPR017871">
    <property type="entry name" value="ABC_transporter-like_CS"/>
</dbReference>
<accession>A0A2V3TSQ4</accession>
<sequence>MTAASLTAESLAHAYGAAPPTLKGISFTIEPGEFFTLLGPSGCGKTTTLRLVAGLLSPTAGRILIGTRDITAVPTHERDISVVFQNYALFPHMTVADNVGYGLKIRGRPRREIAAAVEEALATVGLPGMDKRYPTELSGGQQQRVGLARAIAVKPRVMLLDEPLSNLDAKLREQMCLEIAALQRRMAMTVLYVTHDQAEALAISDRIAVMSDGEIREIGTPTEIYRRPRSLTAATFLGDTNLVRLRAGRDGVTLPSGKALAMAANPVAASGEIIVAIRPEAIDFVGLDPAGALPSNHFRALVESRVYRGATSQIVLKAEDFPQPVQALVLGEAGGRPGETVAFRIDPNEVHQVAGAAA</sequence>
<evidence type="ECO:0000256" key="5">
    <source>
        <dbReference type="ARBA" id="ARBA00022840"/>
    </source>
</evidence>
<dbReference type="GO" id="GO:0043190">
    <property type="term" value="C:ATP-binding cassette (ABC) transporter complex"/>
    <property type="evidence" value="ECO:0007669"/>
    <property type="project" value="InterPro"/>
</dbReference>
<organism evidence="7 8">
    <name type="scientific">Chelatococcus asaccharovorans</name>
    <dbReference type="NCBI Taxonomy" id="28210"/>
    <lineage>
        <taxon>Bacteria</taxon>
        <taxon>Pseudomonadati</taxon>
        <taxon>Pseudomonadota</taxon>
        <taxon>Alphaproteobacteria</taxon>
        <taxon>Hyphomicrobiales</taxon>
        <taxon>Chelatococcaceae</taxon>
        <taxon>Chelatococcus</taxon>
    </lineage>
</organism>
<dbReference type="GO" id="GO:0016887">
    <property type="term" value="F:ATP hydrolysis activity"/>
    <property type="evidence" value="ECO:0007669"/>
    <property type="project" value="InterPro"/>
</dbReference>
<dbReference type="InterPro" id="IPR003593">
    <property type="entry name" value="AAA+_ATPase"/>
</dbReference>
<dbReference type="PANTHER" id="PTHR42781:SF4">
    <property type="entry name" value="SPERMIDINE_PUTRESCINE IMPORT ATP-BINDING PROTEIN POTA"/>
    <property type="match status" value="1"/>
</dbReference>
<dbReference type="GO" id="GO:0005524">
    <property type="term" value="F:ATP binding"/>
    <property type="evidence" value="ECO:0007669"/>
    <property type="project" value="UniProtKB-KW"/>
</dbReference>
<keyword evidence="8" id="KW-1185">Reference proteome</keyword>
<dbReference type="FunFam" id="3.40.50.300:FF:000042">
    <property type="entry name" value="Maltose/maltodextrin ABC transporter, ATP-binding protein"/>
    <property type="match status" value="1"/>
</dbReference>
<dbReference type="InterPro" id="IPR013611">
    <property type="entry name" value="Transp-assoc_OB_typ2"/>
</dbReference>
<dbReference type="PROSITE" id="PS50893">
    <property type="entry name" value="ABC_TRANSPORTER_2"/>
    <property type="match status" value="1"/>
</dbReference>
<evidence type="ECO:0000256" key="4">
    <source>
        <dbReference type="ARBA" id="ARBA00022741"/>
    </source>
</evidence>
<dbReference type="GO" id="GO:0140359">
    <property type="term" value="F:ABC-type transporter activity"/>
    <property type="evidence" value="ECO:0007669"/>
    <property type="project" value="UniProtKB-ARBA"/>
</dbReference>
<proteinExistence type="inferred from homology"/>